<dbReference type="InterPro" id="IPR000522">
    <property type="entry name" value="ABC_transptr_permease_BtuC"/>
</dbReference>
<feature type="transmembrane region" description="Helical" evidence="8">
    <location>
        <begin position="162"/>
        <end position="185"/>
    </location>
</feature>
<evidence type="ECO:0000256" key="3">
    <source>
        <dbReference type="ARBA" id="ARBA00022448"/>
    </source>
</evidence>
<evidence type="ECO:0000256" key="7">
    <source>
        <dbReference type="ARBA" id="ARBA00023136"/>
    </source>
</evidence>
<keyword evidence="5 8" id="KW-0812">Transmembrane</keyword>
<feature type="transmembrane region" description="Helical" evidence="8">
    <location>
        <begin position="105"/>
        <end position="124"/>
    </location>
</feature>
<comment type="similarity">
    <text evidence="2">Belongs to the binding-protein-dependent transport system permease family. FecCD subfamily.</text>
</comment>
<evidence type="ECO:0000256" key="2">
    <source>
        <dbReference type="ARBA" id="ARBA00007935"/>
    </source>
</evidence>
<dbReference type="EMBL" id="CP003273">
    <property type="protein sequence ID" value="AGL01797.1"/>
    <property type="molecule type" value="Genomic_DNA"/>
</dbReference>
<dbReference type="PANTHER" id="PTHR30472:SF25">
    <property type="entry name" value="ABC TRANSPORTER PERMEASE PROTEIN MJ0876-RELATED"/>
    <property type="match status" value="1"/>
</dbReference>
<dbReference type="eggNOG" id="COG0609">
    <property type="taxonomic scope" value="Bacteria"/>
</dbReference>
<keyword evidence="6 8" id="KW-1133">Transmembrane helix</keyword>
<dbReference type="Pfam" id="PF01032">
    <property type="entry name" value="FecCD"/>
    <property type="match status" value="1"/>
</dbReference>
<dbReference type="RefSeq" id="WP_006523039.1">
    <property type="nucleotide sequence ID" value="NC_021184.1"/>
</dbReference>
<proteinExistence type="inferred from homology"/>
<dbReference type="FunFam" id="1.10.3470.10:FF:000001">
    <property type="entry name" value="Vitamin B12 ABC transporter permease BtuC"/>
    <property type="match status" value="1"/>
</dbReference>
<feature type="transmembrane region" description="Helical" evidence="8">
    <location>
        <begin position="76"/>
        <end position="93"/>
    </location>
</feature>
<name>R4KJK8_9FIRM</name>
<evidence type="ECO:0000256" key="5">
    <source>
        <dbReference type="ARBA" id="ARBA00022692"/>
    </source>
</evidence>
<dbReference type="InterPro" id="IPR037294">
    <property type="entry name" value="ABC_BtuC-like"/>
</dbReference>
<dbReference type="OrthoDB" id="9792889at2"/>
<organism evidence="9 10">
    <name type="scientific">Desulfoscipio gibsoniae DSM 7213</name>
    <dbReference type="NCBI Taxonomy" id="767817"/>
    <lineage>
        <taxon>Bacteria</taxon>
        <taxon>Bacillati</taxon>
        <taxon>Bacillota</taxon>
        <taxon>Clostridia</taxon>
        <taxon>Eubacteriales</taxon>
        <taxon>Desulfallaceae</taxon>
        <taxon>Desulfoscipio</taxon>
    </lineage>
</organism>
<protein>
    <submittedName>
        <fullName evidence="9">ABC-type Fe3+-siderophore transport system, permease component</fullName>
    </submittedName>
</protein>
<dbReference type="SUPFAM" id="SSF81345">
    <property type="entry name" value="ABC transporter involved in vitamin B12 uptake, BtuC"/>
    <property type="match status" value="1"/>
</dbReference>
<keyword evidence="4" id="KW-1003">Cell membrane</keyword>
<feature type="transmembrane region" description="Helical" evidence="8">
    <location>
        <begin position="206"/>
        <end position="227"/>
    </location>
</feature>
<dbReference type="AlphaFoldDB" id="R4KJK8"/>
<evidence type="ECO:0000256" key="8">
    <source>
        <dbReference type="SAM" id="Phobius"/>
    </source>
</evidence>
<evidence type="ECO:0000313" key="10">
    <source>
        <dbReference type="Proteomes" id="UP000013520"/>
    </source>
</evidence>
<dbReference type="CDD" id="cd06550">
    <property type="entry name" value="TM_ABC_iron-siderophores_like"/>
    <property type="match status" value="1"/>
</dbReference>
<keyword evidence="3" id="KW-0813">Transport</keyword>
<dbReference type="Proteomes" id="UP000013520">
    <property type="component" value="Chromosome"/>
</dbReference>
<accession>R4KJK8</accession>
<feature type="transmembrane region" description="Helical" evidence="8">
    <location>
        <begin position="322"/>
        <end position="340"/>
    </location>
</feature>
<feature type="transmembrane region" description="Helical" evidence="8">
    <location>
        <begin position="12"/>
        <end position="38"/>
    </location>
</feature>
<feature type="transmembrane region" description="Helical" evidence="8">
    <location>
        <begin position="253"/>
        <end position="281"/>
    </location>
</feature>
<keyword evidence="10" id="KW-1185">Reference proteome</keyword>
<evidence type="ECO:0000256" key="4">
    <source>
        <dbReference type="ARBA" id="ARBA00022475"/>
    </source>
</evidence>
<dbReference type="Gene3D" id="1.10.3470.10">
    <property type="entry name" value="ABC transporter involved in vitamin B12 uptake, BtuC"/>
    <property type="match status" value="1"/>
</dbReference>
<reference evidence="9 10" key="1">
    <citation type="submission" date="2012-01" db="EMBL/GenBank/DDBJ databases">
        <title>Complete sequence of Desulfotomaculum gibsoniae DSM 7213.</title>
        <authorList>
            <consortium name="US DOE Joint Genome Institute"/>
            <person name="Lucas S."/>
            <person name="Han J."/>
            <person name="Lapidus A."/>
            <person name="Cheng J.-F."/>
            <person name="Goodwin L."/>
            <person name="Pitluck S."/>
            <person name="Peters L."/>
            <person name="Ovchinnikova G."/>
            <person name="Teshima H."/>
            <person name="Detter J.C."/>
            <person name="Han C."/>
            <person name="Tapia R."/>
            <person name="Land M."/>
            <person name="Hauser L."/>
            <person name="Kyrpides N."/>
            <person name="Ivanova N."/>
            <person name="Pagani I."/>
            <person name="Parshina S."/>
            <person name="Plugge C."/>
            <person name="Muyzer G."/>
            <person name="Kuever J."/>
            <person name="Ivanova A."/>
            <person name="Nazina T."/>
            <person name="Klenk H.-P."/>
            <person name="Brambilla E."/>
            <person name="Spring S."/>
            <person name="Stams A.F."/>
            <person name="Woyke T."/>
        </authorList>
    </citation>
    <scope>NUCLEOTIDE SEQUENCE [LARGE SCALE GENOMIC DNA]</scope>
    <source>
        <strain evidence="9 10">DSM 7213</strain>
    </source>
</reference>
<dbReference type="PANTHER" id="PTHR30472">
    <property type="entry name" value="FERRIC ENTEROBACTIN TRANSPORT SYSTEM PERMEASE PROTEIN"/>
    <property type="match status" value="1"/>
</dbReference>
<feature type="transmembrane region" description="Helical" evidence="8">
    <location>
        <begin position="131"/>
        <end position="150"/>
    </location>
</feature>
<dbReference type="STRING" id="767817.Desgi_2383"/>
<evidence type="ECO:0000256" key="1">
    <source>
        <dbReference type="ARBA" id="ARBA00004651"/>
    </source>
</evidence>
<keyword evidence="7 8" id="KW-0472">Membrane</keyword>
<dbReference type="GO" id="GO:0022857">
    <property type="term" value="F:transmembrane transporter activity"/>
    <property type="evidence" value="ECO:0007669"/>
    <property type="project" value="InterPro"/>
</dbReference>
<gene>
    <name evidence="9" type="ORF">Desgi_2383</name>
</gene>
<dbReference type="HOGENOM" id="CLU_013016_0_3_9"/>
<dbReference type="KEGG" id="dgi:Desgi_2383"/>
<dbReference type="GO" id="GO:0005886">
    <property type="term" value="C:plasma membrane"/>
    <property type="evidence" value="ECO:0007669"/>
    <property type="project" value="UniProtKB-SubCell"/>
</dbReference>
<evidence type="ECO:0000256" key="6">
    <source>
        <dbReference type="ARBA" id="ARBA00022989"/>
    </source>
</evidence>
<comment type="subcellular location">
    <subcellularLocation>
        <location evidence="1">Cell membrane</location>
        <topology evidence="1">Multi-pass membrane protein</topology>
    </subcellularLocation>
</comment>
<sequence>MAYPSKTYWPLIIMSGAVLMLFIMLLSVTLGPAGISLAESLRLFIAMPPGLDALVDTSNCPPNHVMIINEIRMPRVILAALVGAALAAVGTTLQGLFKNPMADPYIIGVSSGAALGAAVAIVLGAGGITGYWTLPVAAFIGALLSTWLVYNIARVGGRVPVYTLLLSGVAISAFNSAMMSFVMILNATEMQQIVFWMLGSFSGKGWSHVAVALPVVLLCIAGLFIFARDLNAMLFGEDTAQHLGINTERLKKLLLALAALAVAAAVAVSGTIGFVGLVVPHMVRLVVGPDHRILLPASVLAGASLMVAADTLARIALAPIEIPVGIITAFIGGPFFIYLLRSKKSGV</sequence>
<evidence type="ECO:0000313" key="9">
    <source>
        <dbReference type="EMBL" id="AGL01797.1"/>
    </source>
</evidence>